<name>A0A0L0HGY0_SPIPD</name>
<feature type="domain" description="BPTI/Kunitz inhibitor" evidence="5">
    <location>
        <begin position="26"/>
        <end position="75"/>
    </location>
</feature>
<dbReference type="AlphaFoldDB" id="A0A0L0HGY0"/>
<dbReference type="VEuPathDB" id="FungiDB:SPPG_09215"/>
<evidence type="ECO:0000259" key="5">
    <source>
        <dbReference type="PROSITE" id="PS50279"/>
    </source>
</evidence>
<sequence length="134" mass="14796">MRTLFFSVVVALISQALVSAELPDPCLQKPEIGPCRARFLRYYFDQTEGTCKEFTWGGCQGSVPFDSIEDCREVCGSSQPTGTPNYTAPDRTHITCVDNPCGPGDTCVDERYPIACFVAPCPKYRCYKNAESST</sequence>
<dbReference type="InterPro" id="IPR050098">
    <property type="entry name" value="TFPI/VKTCI-like"/>
</dbReference>
<evidence type="ECO:0000313" key="6">
    <source>
        <dbReference type="EMBL" id="KND00332.1"/>
    </source>
</evidence>
<dbReference type="InParanoid" id="A0A0L0HGY0"/>
<dbReference type="GeneID" id="27692340"/>
<keyword evidence="4" id="KW-0732">Signal</keyword>
<feature type="chain" id="PRO_5005539957" description="BPTI/Kunitz inhibitor domain-containing protein" evidence="4">
    <location>
        <begin position="21"/>
        <end position="134"/>
    </location>
</feature>
<evidence type="ECO:0000256" key="2">
    <source>
        <dbReference type="ARBA" id="ARBA00022900"/>
    </source>
</evidence>
<organism evidence="6 7">
    <name type="scientific">Spizellomyces punctatus (strain DAOM BR117)</name>
    <dbReference type="NCBI Taxonomy" id="645134"/>
    <lineage>
        <taxon>Eukaryota</taxon>
        <taxon>Fungi</taxon>
        <taxon>Fungi incertae sedis</taxon>
        <taxon>Chytridiomycota</taxon>
        <taxon>Chytridiomycota incertae sedis</taxon>
        <taxon>Chytridiomycetes</taxon>
        <taxon>Spizellomycetales</taxon>
        <taxon>Spizellomycetaceae</taxon>
        <taxon>Spizellomyces</taxon>
    </lineage>
</organism>
<reference evidence="6 7" key="1">
    <citation type="submission" date="2009-08" db="EMBL/GenBank/DDBJ databases">
        <title>The Genome Sequence of Spizellomyces punctatus strain DAOM BR117.</title>
        <authorList>
            <consortium name="The Broad Institute Genome Sequencing Platform"/>
            <person name="Russ C."/>
            <person name="Cuomo C."/>
            <person name="Shea T."/>
            <person name="Young S.K."/>
            <person name="Zeng Q."/>
            <person name="Koehrsen M."/>
            <person name="Haas B."/>
            <person name="Borodovsky M."/>
            <person name="Guigo R."/>
            <person name="Alvarado L."/>
            <person name="Berlin A."/>
            <person name="Bochicchio J."/>
            <person name="Borenstein D."/>
            <person name="Chapman S."/>
            <person name="Chen Z."/>
            <person name="Engels R."/>
            <person name="Freedman E."/>
            <person name="Gellesch M."/>
            <person name="Goldberg J."/>
            <person name="Griggs A."/>
            <person name="Gujja S."/>
            <person name="Heiman D."/>
            <person name="Hepburn T."/>
            <person name="Howarth C."/>
            <person name="Jen D."/>
            <person name="Larson L."/>
            <person name="Lewis B."/>
            <person name="Mehta T."/>
            <person name="Park D."/>
            <person name="Pearson M."/>
            <person name="Roberts A."/>
            <person name="Saif S."/>
            <person name="Shenoy N."/>
            <person name="Sisk P."/>
            <person name="Stolte C."/>
            <person name="Sykes S."/>
            <person name="Thomson T."/>
            <person name="Walk T."/>
            <person name="White J."/>
            <person name="Yandava C."/>
            <person name="Burger G."/>
            <person name="Gray M.W."/>
            <person name="Holland P.W.H."/>
            <person name="King N."/>
            <person name="Lang F.B.F."/>
            <person name="Roger A.J."/>
            <person name="Ruiz-Trillo I."/>
            <person name="Lander E."/>
            <person name="Nusbaum C."/>
        </authorList>
    </citation>
    <scope>NUCLEOTIDE SEQUENCE [LARGE SCALE GENOMIC DNA]</scope>
    <source>
        <strain evidence="6 7">DAOM BR117</strain>
    </source>
</reference>
<feature type="signal peptide" evidence="4">
    <location>
        <begin position="1"/>
        <end position="20"/>
    </location>
</feature>
<dbReference type="Proteomes" id="UP000053201">
    <property type="component" value="Unassembled WGS sequence"/>
</dbReference>
<dbReference type="Pfam" id="PF00014">
    <property type="entry name" value="Kunitz_BPTI"/>
    <property type="match status" value="1"/>
</dbReference>
<dbReference type="PANTHER" id="PTHR10083">
    <property type="entry name" value="KUNITZ-TYPE PROTEASE INHIBITOR-RELATED"/>
    <property type="match status" value="1"/>
</dbReference>
<keyword evidence="2" id="KW-0722">Serine protease inhibitor</keyword>
<proteinExistence type="predicted"/>
<keyword evidence="7" id="KW-1185">Reference proteome</keyword>
<dbReference type="GO" id="GO:0004867">
    <property type="term" value="F:serine-type endopeptidase inhibitor activity"/>
    <property type="evidence" value="ECO:0007669"/>
    <property type="project" value="UniProtKB-KW"/>
</dbReference>
<dbReference type="EMBL" id="KQ257456">
    <property type="protein sequence ID" value="KND00332.1"/>
    <property type="molecule type" value="Genomic_DNA"/>
</dbReference>
<protein>
    <recommendedName>
        <fullName evidence="5">BPTI/Kunitz inhibitor domain-containing protein</fullName>
    </recommendedName>
</protein>
<dbReference type="Gene3D" id="4.10.410.10">
    <property type="entry name" value="Pancreatic trypsin inhibitor Kunitz domain"/>
    <property type="match status" value="1"/>
</dbReference>
<accession>A0A0L0HGY0</accession>
<dbReference type="CDD" id="cd00109">
    <property type="entry name" value="Kunitz-type"/>
    <property type="match status" value="1"/>
</dbReference>
<dbReference type="InterPro" id="IPR002223">
    <property type="entry name" value="Kunitz_BPTI"/>
</dbReference>
<dbReference type="PROSITE" id="PS50279">
    <property type="entry name" value="BPTI_KUNITZ_2"/>
    <property type="match status" value="1"/>
</dbReference>
<dbReference type="GO" id="GO:0005615">
    <property type="term" value="C:extracellular space"/>
    <property type="evidence" value="ECO:0007669"/>
    <property type="project" value="TreeGrafter"/>
</dbReference>
<dbReference type="OrthoDB" id="2145696at2759"/>
<dbReference type="STRING" id="645134.A0A0L0HGY0"/>
<gene>
    <name evidence="6" type="ORF">SPPG_09215</name>
</gene>
<keyword evidence="3" id="KW-1015">Disulfide bond</keyword>
<dbReference type="SMART" id="SM00131">
    <property type="entry name" value="KU"/>
    <property type="match status" value="1"/>
</dbReference>
<evidence type="ECO:0000256" key="1">
    <source>
        <dbReference type="ARBA" id="ARBA00022690"/>
    </source>
</evidence>
<keyword evidence="1" id="KW-0646">Protease inhibitor</keyword>
<dbReference type="RefSeq" id="XP_016608371.1">
    <property type="nucleotide sequence ID" value="XM_016757372.1"/>
</dbReference>
<dbReference type="PANTHER" id="PTHR10083:SF328">
    <property type="entry name" value="TISSUE FACTOR PATHWAY INHIBITOR"/>
    <property type="match status" value="1"/>
</dbReference>
<evidence type="ECO:0000313" key="7">
    <source>
        <dbReference type="Proteomes" id="UP000053201"/>
    </source>
</evidence>
<evidence type="ECO:0000256" key="4">
    <source>
        <dbReference type="SAM" id="SignalP"/>
    </source>
</evidence>
<dbReference type="SUPFAM" id="SSF57362">
    <property type="entry name" value="BPTI-like"/>
    <property type="match status" value="1"/>
</dbReference>
<evidence type="ECO:0000256" key="3">
    <source>
        <dbReference type="ARBA" id="ARBA00023157"/>
    </source>
</evidence>
<dbReference type="InterPro" id="IPR036880">
    <property type="entry name" value="Kunitz_BPTI_sf"/>
</dbReference>